<dbReference type="InterPro" id="IPR012337">
    <property type="entry name" value="RNaseH-like_sf"/>
</dbReference>
<evidence type="ECO:0000313" key="4">
    <source>
        <dbReference type="Proteomes" id="UP001443914"/>
    </source>
</evidence>
<reference evidence="3" key="1">
    <citation type="submission" date="2024-03" db="EMBL/GenBank/DDBJ databases">
        <title>WGS assembly of Saponaria officinalis var. Norfolk2.</title>
        <authorList>
            <person name="Jenkins J."/>
            <person name="Shu S."/>
            <person name="Grimwood J."/>
            <person name="Barry K."/>
            <person name="Goodstein D."/>
            <person name="Schmutz J."/>
            <person name="Leebens-Mack J."/>
            <person name="Osbourn A."/>
        </authorList>
    </citation>
    <scope>NUCLEOTIDE SEQUENCE [LARGE SCALE GENOMIC DNA]</scope>
    <source>
        <strain evidence="3">JIC</strain>
    </source>
</reference>
<evidence type="ECO:0000256" key="1">
    <source>
        <dbReference type="ARBA" id="ARBA00024411"/>
    </source>
</evidence>
<dbReference type="EMBL" id="JBDFQZ010000004">
    <property type="protein sequence ID" value="KAK9732894.1"/>
    <property type="molecule type" value="Genomic_DNA"/>
</dbReference>
<proteinExistence type="predicted"/>
<dbReference type="PANTHER" id="PTHR10322">
    <property type="entry name" value="DNA POLYMERASE CATALYTIC SUBUNIT"/>
    <property type="match status" value="1"/>
</dbReference>
<dbReference type="GO" id="GO:0008296">
    <property type="term" value="F:3'-5'-DNA exonuclease activity"/>
    <property type="evidence" value="ECO:0007669"/>
    <property type="project" value="TreeGrafter"/>
</dbReference>
<gene>
    <name evidence="3" type="ORF">RND81_04G030500</name>
</gene>
<organism evidence="3 4">
    <name type="scientific">Saponaria officinalis</name>
    <name type="common">Common soapwort</name>
    <name type="synonym">Lychnis saponaria</name>
    <dbReference type="NCBI Taxonomy" id="3572"/>
    <lineage>
        <taxon>Eukaryota</taxon>
        <taxon>Viridiplantae</taxon>
        <taxon>Streptophyta</taxon>
        <taxon>Embryophyta</taxon>
        <taxon>Tracheophyta</taxon>
        <taxon>Spermatophyta</taxon>
        <taxon>Magnoliopsida</taxon>
        <taxon>eudicotyledons</taxon>
        <taxon>Gunneridae</taxon>
        <taxon>Pentapetalae</taxon>
        <taxon>Caryophyllales</taxon>
        <taxon>Caryophyllaceae</taxon>
        <taxon>Caryophylleae</taxon>
        <taxon>Saponaria</taxon>
    </lineage>
</organism>
<dbReference type="GO" id="GO:0003676">
    <property type="term" value="F:nucleic acid binding"/>
    <property type="evidence" value="ECO:0007669"/>
    <property type="project" value="InterPro"/>
</dbReference>
<evidence type="ECO:0000259" key="2">
    <source>
        <dbReference type="Pfam" id="PF03104"/>
    </source>
</evidence>
<protein>
    <recommendedName>
        <fullName evidence="1">DNA polymerase delta catalytic subunit</fullName>
    </recommendedName>
</protein>
<dbReference type="GO" id="GO:0003887">
    <property type="term" value="F:DNA-directed DNA polymerase activity"/>
    <property type="evidence" value="ECO:0007669"/>
    <property type="project" value="TreeGrafter"/>
</dbReference>
<dbReference type="InterPro" id="IPR050240">
    <property type="entry name" value="DNA_pol_type-B"/>
</dbReference>
<evidence type="ECO:0000313" key="3">
    <source>
        <dbReference type="EMBL" id="KAK9732894.1"/>
    </source>
</evidence>
<accession>A0AAW1LEG7</accession>
<dbReference type="InterPro" id="IPR006133">
    <property type="entry name" value="DNA-dir_DNA_pol_B_exonuc"/>
</dbReference>
<dbReference type="GO" id="GO:0006297">
    <property type="term" value="P:nucleotide-excision repair, DNA gap filling"/>
    <property type="evidence" value="ECO:0007669"/>
    <property type="project" value="TreeGrafter"/>
</dbReference>
<dbReference type="Proteomes" id="UP001443914">
    <property type="component" value="Unassembled WGS sequence"/>
</dbReference>
<dbReference type="Pfam" id="PF03104">
    <property type="entry name" value="DNA_pol_B_exo1"/>
    <property type="match status" value="1"/>
</dbReference>
<dbReference type="GO" id="GO:0045004">
    <property type="term" value="P:DNA replication proofreading"/>
    <property type="evidence" value="ECO:0007669"/>
    <property type="project" value="TreeGrafter"/>
</dbReference>
<dbReference type="AlphaFoldDB" id="A0AAW1LEG7"/>
<keyword evidence="4" id="KW-1185">Reference proteome</keyword>
<dbReference type="InterPro" id="IPR036397">
    <property type="entry name" value="RNaseH_sf"/>
</dbReference>
<dbReference type="GO" id="GO:0043625">
    <property type="term" value="C:delta DNA polymerase complex"/>
    <property type="evidence" value="ECO:0007669"/>
    <property type="project" value="TreeGrafter"/>
</dbReference>
<comment type="caution">
    <text evidence="3">The sequence shown here is derived from an EMBL/GenBank/DDBJ whole genome shotgun (WGS) entry which is preliminary data.</text>
</comment>
<sequence>MNALNSDINSTSSYLPFSILRASLWDAVNVYGTTTDDDMLTTRTPLSSPSVLDIISNDPILWRTMVINVEYNQLDPLRRATINLDGDVNCETGFSRCLGKWEYKSDGNKGEQETTMEGIVQFDLLQVMQRDYKLSSYSLNSVSAHFLGEQMFIIQLYRICTMEMRKLGDV</sequence>
<dbReference type="SUPFAM" id="SSF53098">
    <property type="entry name" value="Ribonuclease H-like"/>
    <property type="match status" value="1"/>
</dbReference>
<dbReference type="Gene3D" id="3.30.420.10">
    <property type="entry name" value="Ribonuclease H-like superfamily/Ribonuclease H"/>
    <property type="match status" value="1"/>
</dbReference>
<dbReference type="PANTHER" id="PTHR10322:SF23">
    <property type="entry name" value="DNA POLYMERASE DELTA CATALYTIC SUBUNIT"/>
    <property type="match status" value="1"/>
</dbReference>
<dbReference type="GO" id="GO:0006287">
    <property type="term" value="P:base-excision repair, gap-filling"/>
    <property type="evidence" value="ECO:0007669"/>
    <property type="project" value="TreeGrafter"/>
</dbReference>
<feature type="domain" description="DNA-directed DNA polymerase family B exonuclease" evidence="2">
    <location>
        <begin position="107"/>
        <end position="142"/>
    </location>
</feature>
<name>A0AAW1LEG7_SAPOF</name>